<dbReference type="EC" id="3.6.4.13" evidence="1"/>
<organism evidence="1 2">
    <name type="scientific">Coemansia nantahalensis</name>
    <dbReference type="NCBI Taxonomy" id="2789366"/>
    <lineage>
        <taxon>Eukaryota</taxon>
        <taxon>Fungi</taxon>
        <taxon>Fungi incertae sedis</taxon>
        <taxon>Zoopagomycota</taxon>
        <taxon>Kickxellomycotina</taxon>
        <taxon>Kickxellomycetes</taxon>
        <taxon>Kickxellales</taxon>
        <taxon>Kickxellaceae</taxon>
        <taxon>Coemansia</taxon>
    </lineage>
</organism>
<accession>A0ACC1K451</accession>
<feature type="non-terminal residue" evidence="1">
    <location>
        <position position="286"/>
    </location>
</feature>
<proteinExistence type="predicted"/>
<comment type="caution">
    <text evidence="1">The sequence shown here is derived from an EMBL/GenBank/DDBJ whole genome shotgun (WGS) entry which is preliminary data.</text>
</comment>
<evidence type="ECO:0000313" key="2">
    <source>
        <dbReference type="Proteomes" id="UP001140234"/>
    </source>
</evidence>
<protein>
    <submittedName>
        <fullName evidence="1">ATP-dependent DNA helicase chl1</fullName>
        <ecNumber evidence="1">3.6.4.13</ecNumber>
    </submittedName>
</protein>
<keyword evidence="1" id="KW-0347">Helicase</keyword>
<keyword evidence="1" id="KW-0378">Hydrolase</keyword>
<dbReference type="Proteomes" id="UP001140234">
    <property type="component" value="Unassembled WGS sequence"/>
</dbReference>
<reference evidence="1" key="1">
    <citation type="submission" date="2022-07" db="EMBL/GenBank/DDBJ databases">
        <title>Phylogenomic reconstructions and comparative analyses of Kickxellomycotina fungi.</title>
        <authorList>
            <person name="Reynolds N.K."/>
            <person name="Stajich J.E."/>
            <person name="Barry K."/>
            <person name="Grigoriev I.V."/>
            <person name="Crous P."/>
            <person name="Smith M.E."/>
        </authorList>
    </citation>
    <scope>NUCLEOTIDE SEQUENCE</scope>
    <source>
        <strain evidence="1">CBS 109366</strain>
    </source>
</reference>
<name>A0ACC1K451_9FUNG</name>
<sequence length="286" mass="31333">MTADTPIQPGGPAAAPAAAGEERLATPQSADEFSFPMTPYGIQLEFMQRLFETLEGGEFGIFESPTGTGKSLSIICGALTWIQRDARRRHQQPRAAAGSPARDDGRPDWVREFEQKQAASGQVSAESRQAERYQRWVAATRRREAAQRKGPRHGQQQQRLGKRQAASGDAEDEGGSDGDAVVDAYHSGGEQGGATDDGPVEYSAEVQRLLDRRARNKPLYSSDSDSEPEDGVPAEPSVRKVFYASRTHSQLQQFVSEIKRTLFAQAGIRCVTLGSRQQLCVNDRVR</sequence>
<evidence type="ECO:0000313" key="1">
    <source>
        <dbReference type="EMBL" id="KAJ2773006.1"/>
    </source>
</evidence>
<gene>
    <name evidence="1" type="primary">CHL1</name>
    <name evidence="1" type="ORF">IWQ57_001505</name>
</gene>
<keyword evidence="1" id="KW-0067">ATP-binding</keyword>
<dbReference type="EMBL" id="JANBUJ010000285">
    <property type="protein sequence ID" value="KAJ2773006.1"/>
    <property type="molecule type" value="Genomic_DNA"/>
</dbReference>
<keyword evidence="1" id="KW-0547">Nucleotide-binding</keyword>
<keyword evidence="2" id="KW-1185">Reference proteome</keyword>